<dbReference type="Pfam" id="PF00583">
    <property type="entry name" value="Acetyltransf_1"/>
    <property type="match status" value="1"/>
</dbReference>
<organism evidence="2 3">
    <name type="scientific">Halobacteriovorax marinus</name>
    <dbReference type="NCBI Taxonomy" id="97084"/>
    <lineage>
        <taxon>Bacteria</taxon>
        <taxon>Pseudomonadati</taxon>
        <taxon>Bdellovibrionota</taxon>
        <taxon>Bacteriovoracia</taxon>
        <taxon>Bacteriovoracales</taxon>
        <taxon>Halobacteriovoraceae</taxon>
        <taxon>Halobacteriovorax</taxon>
    </lineage>
</organism>
<comment type="caution">
    <text evidence="2">The sequence shown here is derived from an EMBL/GenBank/DDBJ whole genome shotgun (WGS) entry which is preliminary data.</text>
</comment>
<feature type="domain" description="N-acetyltransferase" evidence="1">
    <location>
        <begin position="20"/>
        <end position="185"/>
    </location>
</feature>
<evidence type="ECO:0000259" key="1">
    <source>
        <dbReference type="PROSITE" id="PS51186"/>
    </source>
</evidence>
<sequence length="189" mass="21435">MKVDEPFDNSVKSFDLSKELTFSLAVTEDVESVFELMSERNPKMDKKSLRVNVEREIQEYCDGKVYGVFVAKLKGRVVGFCRYYHSESVPKEKIKFESPSGYYGMGIVVSSDMRRHGIAKFLSKKRFEWLRDLGATCLYSCVAMGNETSQRMHEGLGFVRLGEIDGALTVVFDEMGGVLFYRDLSKVGA</sequence>
<evidence type="ECO:0000313" key="2">
    <source>
        <dbReference type="EMBL" id="OUR95722.1"/>
    </source>
</evidence>
<dbReference type="Gene3D" id="3.40.630.30">
    <property type="match status" value="1"/>
</dbReference>
<dbReference type="GO" id="GO:0016747">
    <property type="term" value="F:acyltransferase activity, transferring groups other than amino-acyl groups"/>
    <property type="evidence" value="ECO:0007669"/>
    <property type="project" value="InterPro"/>
</dbReference>
<dbReference type="InterPro" id="IPR016181">
    <property type="entry name" value="Acyl_CoA_acyltransferase"/>
</dbReference>
<dbReference type="SUPFAM" id="SSF55729">
    <property type="entry name" value="Acyl-CoA N-acyltransferases (Nat)"/>
    <property type="match status" value="1"/>
</dbReference>
<name>A0A1Y5F4Z4_9BACT</name>
<protein>
    <recommendedName>
        <fullName evidence="1">N-acetyltransferase domain-containing protein</fullName>
    </recommendedName>
</protein>
<accession>A0A1Y5F4Z4</accession>
<proteinExistence type="predicted"/>
<gene>
    <name evidence="2" type="ORF">A9Q84_14570</name>
</gene>
<dbReference type="EMBL" id="MAAO01000007">
    <property type="protein sequence ID" value="OUR95722.1"/>
    <property type="molecule type" value="Genomic_DNA"/>
</dbReference>
<dbReference type="PROSITE" id="PS51186">
    <property type="entry name" value="GNAT"/>
    <property type="match status" value="1"/>
</dbReference>
<dbReference type="AlphaFoldDB" id="A0A1Y5F4Z4"/>
<dbReference type="PANTHER" id="PTHR43072">
    <property type="entry name" value="N-ACETYLTRANSFERASE"/>
    <property type="match status" value="1"/>
</dbReference>
<dbReference type="InterPro" id="IPR000182">
    <property type="entry name" value="GNAT_dom"/>
</dbReference>
<evidence type="ECO:0000313" key="3">
    <source>
        <dbReference type="Proteomes" id="UP000196531"/>
    </source>
</evidence>
<reference evidence="3" key="1">
    <citation type="journal article" date="2017" name="Proc. Natl. Acad. Sci. U.S.A.">
        <title>Simulation of Deepwater Horizon oil plume reveals substrate specialization within a complex community of hydrocarbon-degraders.</title>
        <authorList>
            <person name="Hu P."/>
            <person name="Dubinsky E.A."/>
            <person name="Probst A.J."/>
            <person name="Wang J."/>
            <person name="Sieber C.M.K."/>
            <person name="Tom L.M."/>
            <person name="Gardinali P."/>
            <person name="Banfield J.F."/>
            <person name="Atlas R.M."/>
            <person name="Andersen G.L."/>
        </authorList>
    </citation>
    <scope>NUCLEOTIDE SEQUENCE [LARGE SCALE GENOMIC DNA]</scope>
</reference>
<dbReference type="CDD" id="cd04301">
    <property type="entry name" value="NAT_SF"/>
    <property type="match status" value="1"/>
</dbReference>
<dbReference type="Proteomes" id="UP000196531">
    <property type="component" value="Unassembled WGS sequence"/>
</dbReference>